<sequence>MANLVPEKLNDFRVYRDGNNLLGIADVQLPSFEAMTETVRGAGIAGEYESPNIGHFQSMKLTLNWRVLNNDFASLLEPRVISFDCRGANQVLDASSGVYSQVPCRVFVRGTPTKNDLGKMEKGSPYDASNDIEITYIKIEIGGKTLVELDKLNYKYVVNGVDYLADVRKALGL</sequence>
<dbReference type="AlphaFoldDB" id="A0A150MJY4"/>
<comment type="caution">
    <text evidence="1">The sequence shown here is derived from an EMBL/GenBank/DDBJ whole genome shotgun (WGS) entry which is preliminary data.</text>
</comment>
<dbReference type="Proteomes" id="UP000075324">
    <property type="component" value="Unassembled WGS sequence"/>
</dbReference>
<evidence type="ECO:0008006" key="3">
    <source>
        <dbReference type="Google" id="ProtNLM"/>
    </source>
</evidence>
<dbReference type="InterPro" id="IPR006498">
    <property type="entry name" value="Tail_tube"/>
</dbReference>
<name>A0A150MJY4_9BACL</name>
<reference evidence="1 2" key="1">
    <citation type="submission" date="2016-01" db="EMBL/GenBank/DDBJ databases">
        <title>Draft Genome Sequences of Seven Thermophilic Sporeformers Isolated from Foods.</title>
        <authorList>
            <person name="Berendsen E.M."/>
            <person name="Wells-Bennik M.H."/>
            <person name="Krawcyk A.O."/>
            <person name="De Jong A."/>
            <person name="Holsappel S."/>
            <person name="Eijlander R.T."/>
            <person name="Kuipers O.P."/>
        </authorList>
    </citation>
    <scope>NUCLEOTIDE SEQUENCE [LARGE SCALE GENOMIC DNA]</scope>
    <source>
        <strain evidence="1 2">B4110</strain>
    </source>
</reference>
<organism evidence="1 2">
    <name type="scientific">Parageobacillus toebii</name>
    <dbReference type="NCBI Taxonomy" id="153151"/>
    <lineage>
        <taxon>Bacteria</taxon>
        <taxon>Bacillati</taxon>
        <taxon>Bacillota</taxon>
        <taxon>Bacilli</taxon>
        <taxon>Bacillales</taxon>
        <taxon>Anoxybacillaceae</taxon>
        <taxon>Parageobacillus</taxon>
    </lineage>
</organism>
<proteinExistence type="predicted"/>
<dbReference type="PATRIC" id="fig|153151.4.peg.1288"/>
<evidence type="ECO:0000313" key="2">
    <source>
        <dbReference type="Proteomes" id="UP000075324"/>
    </source>
</evidence>
<accession>A0A150MJY4</accession>
<dbReference type="RefSeq" id="WP_062678893.1">
    <property type="nucleotide sequence ID" value="NZ_LQYW01000149.1"/>
</dbReference>
<dbReference type="Pfam" id="PF04985">
    <property type="entry name" value="Phage_tube"/>
    <property type="match status" value="1"/>
</dbReference>
<evidence type="ECO:0000313" key="1">
    <source>
        <dbReference type="EMBL" id="KYD24615.1"/>
    </source>
</evidence>
<dbReference type="EMBL" id="LQYW01000149">
    <property type="protein sequence ID" value="KYD24615.1"/>
    <property type="molecule type" value="Genomic_DNA"/>
</dbReference>
<gene>
    <name evidence="1" type="ORF">B4110_0624</name>
</gene>
<protein>
    <recommendedName>
        <fullName evidence="3">Phage major tail tube protein</fullName>
    </recommendedName>
</protein>